<dbReference type="PROSITE" id="PS50930">
    <property type="entry name" value="HTH_LYTTR"/>
    <property type="match status" value="1"/>
</dbReference>
<dbReference type="SMART" id="SM00448">
    <property type="entry name" value="REC"/>
    <property type="match status" value="1"/>
</dbReference>
<dbReference type="Pfam" id="PF04397">
    <property type="entry name" value="LytTR"/>
    <property type="match status" value="1"/>
</dbReference>
<dbReference type="SUPFAM" id="SSF52172">
    <property type="entry name" value="CheY-like"/>
    <property type="match status" value="1"/>
</dbReference>
<gene>
    <name evidence="6" type="ORF">H8706_06670</name>
</gene>
<dbReference type="GO" id="GO:0000156">
    <property type="term" value="F:phosphorelay response regulator activity"/>
    <property type="evidence" value="ECO:0007669"/>
    <property type="project" value="InterPro"/>
</dbReference>
<dbReference type="EMBL" id="JACRTE010000006">
    <property type="protein sequence ID" value="MBC8596551.1"/>
    <property type="molecule type" value="Genomic_DNA"/>
</dbReference>
<feature type="domain" description="HTH LytTR-type" evidence="5">
    <location>
        <begin position="143"/>
        <end position="229"/>
    </location>
</feature>
<dbReference type="PANTHER" id="PTHR37299:SF1">
    <property type="entry name" value="STAGE 0 SPORULATION PROTEIN A HOMOLOG"/>
    <property type="match status" value="1"/>
</dbReference>
<dbReference type="RefSeq" id="WP_262432017.1">
    <property type="nucleotide sequence ID" value="NZ_JACRTE010000006.1"/>
</dbReference>
<evidence type="ECO:0000256" key="1">
    <source>
        <dbReference type="ARBA" id="ARBA00018672"/>
    </source>
</evidence>
<dbReference type="Proteomes" id="UP000647416">
    <property type="component" value="Unassembled WGS sequence"/>
</dbReference>
<dbReference type="PROSITE" id="PS50110">
    <property type="entry name" value="RESPONSE_REGULATORY"/>
    <property type="match status" value="1"/>
</dbReference>
<evidence type="ECO:0000256" key="3">
    <source>
        <dbReference type="PROSITE-ProRule" id="PRU00169"/>
    </source>
</evidence>
<dbReference type="InterPro" id="IPR007492">
    <property type="entry name" value="LytTR_DNA-bd_dom"/>
</dbReference>
<comment type="caution">
    <text evidence="6">The sequence shown here is derived from an EMBL/GenBank/DDBJ whole genome shotgun (WGS) entry which is preliminary data.</text>
</comment>
<evidence type="ECO:0000256" key="2">
    <source>
        <dbReference type="ARBA" id="ARBA00024867"/>
    </source>
</evidence>
<protein>
    <recommendedName>
        <fullName evidence="1">Stage 0 sporulation protein A homolog</fullName>
    </recommendedName>
</protein>
<dbReference type="AlphaFoldDB" id="A0A926ISZ2"/>
<dbReference type="Gene3D" id="3.40.50.2300">
    <property type="match status" value="1"/>
</dbReference>
<feature type="domain" description="Response regulatory" evidence="4">
    <location>
        <begin position="2"/>
        <end position="119"/>
    </location>
</feature>
<organism evidence="6 7">
    <name type="scientific">Qingrenia yutianensis</name>
    <dbReference type="NCBI Taxonomy" id="2763676"/>
    <lineage>
        <taxon>Bacteria</taxon>
        <taxon>Bacillati</taxon>
        <taxon>Bacillota</taxon>
        <taxon>Clostridia</taxon>
        <taxon>Eubacteriales</taxon>
        <taxon>Oscillospiraceae</taxon>
        <taxon>Qingrenia</taxon>
    </lineage>
</organism>
<evidence type="ECO:0000259" key="4">
    <source>
        <dbReference type="PROSITE" id="PS50110"/>
    </source>
</evidence>
<dbReference type="Pfam" id="PF00072">
    <property type="entry name" value="Response_reg"/>
    <property type="match status" value="1"/>
</dbReference>
<evidence type="ECO:0000313" key="6">
    <source>
        <dbReference type="EMBL" id="MBC8596551.1"/>
    </source>
</evidence>
<keyword evidence="7" id="KW-1185">Reference proteome</keyword>
<feature type="modified residue" description="4-aspartylphosphate" evidence="3">
    <location>
        <position position="56"/>
    </location>
</feature>
<dbReference type="Gene3D" id="2.40.50.1020">
    <property type="entry name" value="LytTr DNA-binding domain"/>
    <property type="match status" value="1"/>
</dbReference>
<dbReference type="InterPro" id="IPR046947">
    <property type="entry name" value="LytR-like"/>
</dbReference>
<evidence type="ECO:0000259" key="5">
    <source>
        <dbReference type="PROSITE" id="PS50930"/>
    </source>
</evidence>
<evidence type="ECO:0000313" key="7">
    <source>
        <dbReference type="Proteomes" id="UP000647416"/>
    </source>
</evidence>
<name>A0A926ISZ2_9FIRM</name>
<dbReference type="PANTHER" id="PTHR37299">
    <property type="entry name" value="TRANSCRIPTIONAL REGULATOR-RELATED"/>
    <property type="match status" value="1"/>
</dbReference>
<comment type="function">
    <text evidence="2">May play the central regulatory role in sporulation. It may be an element of the effector pathway responsible for the activation of sporulation genes in response to nutritional stress. Spo0A may act in concert with spo0H (a sigma factor) to control the expression of some genes that are critical to the sporulation process.</text>
</comment>
<dbReference type="InterPro" id="IPR011006">
    <property type="entry name" value="CheY-like_superfamily"/>
</dbReference>
<proteinExistence type="predicted"/>
<dbReference type="SMART" id="SM00850">
    <property type="entry name" value="LytTR"/>
    <property type="match status" value="1"/>
</dbReference>
<dbReference type="InterPro" id="IPR001789">
    <property type="entry name" value="Sig_transdc_resp-reg_receiver"/>
</dbReference>
<reference evidence="6" key="1">
    <citation type="submission" date="2020-08" db="EMBL/GenBank/DDBJ databases">
        <title>Genome public.</title>
        <authorList>
            <person name="Liu C."/>
            <person name="Sun Q."/>
        </authorList>
    </citation>
    <scope>NUCLEOTIDE SEQUENCE</scope>
    <source>
        <strain evidence="6">NSJ-50</strain>
    </source>
</reference>
<keyword evidence="3" id="KW-0597">Phosphoprotein</keyword>
<accession>A0A926ISZ2</accession>
<dbReference type="GO" id="GO:0003677">
    <property type="term" value="F:DNA binding"/>
    <property type="evidence" value="ECO:0007669"/>
    <property type="project" value="InterPro"/>
</dbReference>
<sequence>MKIAICDDDMNCINKIENYIEKIDRNNAECDAYQNGERLVQAFKTGAEQYDVIFLDMEMEKLNGIETANLIREVDEHVIIVFVTSHTEYMRESFKCAPFRFLVKPVDPAEFETVFYDIGKKLSKQRKVFAFTENKTKVRLYCDDIIYCESQDHWIWLHTKDSIYKICKPLSEIFELLDKDLFCRVHKSFIINFLYIKTIKENNAELYHCDRMIAVSRSYKKEVLEKYTNFLERDFRV</sequence>